<evidence type="ECO:0000256" key="4">
    <source>
        <dbReference type="ARBA" id="ARBA00022692"/>
    </source>
</evidence>
<feature type="transmembrane region" description="Helical" evidence="7">
    <location>
        <begin position="138"/>
        <end position="158"/>
    </location>
</feature>
<feature type="transmembrane region" description="Helical" evidence="7">
    <location>
        <begin position="299"/>
        <end position="321"/>
    </location>
</feature>
<name>S3BWM3_OPHP1</name>
<dbReference type="EMBL" id="KE148158">
    <property type="protein sequence ID" value="EPE04942.1"/>
    <property type="molecule type" value="Genomic_DNA"/>
</dbReference>
<feature type="transmembrane region" description="Helical" evidence="7">
    <location>
        <begin position="434"/>
        <end position="456"/>
    </location>
</feature>
<dbReference type="Pfam" id="PF00083">
    <property type="entry name" value="Sugar_tr"/>
    <property type="match status" value="2"/>
</dbReference>
<dbReference type="PANTHER" id="PTHR23508:SF10">
    <property type="entry name" value="CARBOXYLIC ACID TRANSPORTER PROTEIN HOMOLOG"/>
    <property type="match status" value="1"/>
</dbReference>
<keyword evidence="6 7" id="KW-0472">Membrane</keyword>
<feature type="transmembrane region" description="Helical" evidence="7">
    <location>
        <begin position="257"/>
        <end position="279"/>
    </location>
</feature>
<dbReference type="Gene3D" id="1.20.1250.20">
    <property type="entry name" value="MFS general substrate transporter like domains"/>
    <property type="match status" value="1"/>
</dbReference>
<feature type="domain" description="Major facilitator superfamily (MFS) profile" evidence="8">
    <location>
        <begin position="43"/>
        <end position="460"/>
    </location>
</feature>
<feature type="transmembrane region" description="Helical" evidence="7">
    <location>
        <begin position="84"/>
        <end position="104"/>
    </location>
</feature>
<dbReference type="VEuPathDB" id="FungiDB:F503_00096"/>
<dbReference type="InterPro" id="IPR020846">
    <property type="entry name" value="MFS_dom"/>
</dbReference>
<keyword evidence="5 7" id="KW-1133">Transmembrane helix</keyword>
<dbReference type="STRING" id="1262450.S3BWM3"/>
<evidence type="ECO:0000259" key="8">
    <source>
        <dbReference type="PROSITE" id="PS50850"/>
    </source>
</evidence>
<dbReference type="eggNOG" id="KOG0252">
    <property type="taxonomic scope" value="Eukaryota"/>
</dbReference>
<dbReference type="OrthoDB" id="2261376at2759"/>
<evidence type="ECO:0000256" key="1">
    <source>
        <dbReference type="ARBA" id="ARBA00004141"/>
    </source>
</evidence>
<dbReference type="OMA" id="IMFTNFQ"/>
<feature type="transmembrane region" description="Helical" evidence="7">
    <location>
        <begin position="113"/>
        <end position="132"/>
    </location>
</feature>
<keyword evidence="10" id="KW-1185">Reference proteome</keyword>
<evidence type="ECO:0000256" key="5">
    <source>
        <dbReference type="ARBA" id="ARBA00022989"/>
    </source>
</evidence>
<feature type="transmembrane region" description="Helical" evidence="7">
    <location>
        <begin position="179"/>
        <end position="204"/>
    </location>
</feature>
<organism evidence="9 10">
    <name type="scientific">Ophiostoma piceae (strain UAMH 11346)</name>
    <name type="common">Sap stain fungus</name>
    <dbReference type="NCBI Taxonomy" id="1262450"/>
    <lineage>
        <taxon>Eukaryota</taxon>
        <taxon>Fungi</taxon>
        <taxon>Dikarya</taxon>
        <taxon>Ascomycota</taxon>
        <taxon>Pezizomycotina</taxon>
        <taxon>Sordariomycetes</taxon>
        <taxon>Sordariomycetidae</taxon>
        <taxon>Ophiostomatales</taxon>
        <taxon>Ophiostomataceae</taxon>
        <taxon>Ophiostoma</taxon>
    </lineage>
</organism>
<dbReference type="SUPFAM" id="SSF103473">
    <property type="entry name" value="MFS general substrate transporter"/>
    <property type="match status" value="1"/>
</dbReference>
<comment type="similarity">
    <text evidence="2">Belongs to the major facilitator superfamily. Sugar transporter (TC 2.A.1.1) family.</text>
</comment>
<comment type="subcellular location">
    <subcellularLocation>
        <location evidence="1">Membrane</location>
        <topology evidence="1">Multi-pass membrane protein</topology>
    </subcellularLocation>
</comment>
<dbReference type="GO" id="GO:0046943">
    <property type="term" value="F:carboxylic acid transmembrane transporter activity"/>
    <property type="evidence" value="ECO:0007669"/>
    <property type="project" value="TreeGrafter"/>
</dbReference>
<feature type="transmembrane region" description="Helical" evidence="7">
    <location>
        <begin position="333"/>
        <end position="350"/>
    </location>
</feature>
<gene>
    <name evidence="9" type="ORF">F503_00096</name>
</gene>
<dbReference type="GO" id="GO:0005886">
    <property type="term" value="C:plasma membrane"/>
    <property type="evidence" value="ECO:0007669"/>
    <property type="project" value="TreeGrafter"/>
</dbReference>
<feature type="transmembrane region" description="Helical" evidence="7">
    <location>
        <begin position="400"/>
        <end position="422"/>
    </location>
</feature>
<evidence type="ECO:0000313" key="9">
    <source>
        <dbReference type="EMBL" id="EPE04942.1"/>
    </source>
</evidence>
<evidence type="ECO:0000256" key="3">
    <source>
        <dbReference type="ARBA" id="ARBA00022448"/>
    </source>
</evidence>
<reference evidence="9 10" key="1">
    <citation type="journal article" date="2013" name="BMC Genomics">
        <title>The genome and transcriptome of the pine saprophyte Ophiostoma piceae, and a comparison with the bark beetle-associated pine pathogen Grosmannia clavigera.</title>
        <authorList>
            <person name="Haridas S."/>
            <person name="Wang Y."/>
            <person name="Lim L."/>
            <person name="Massoumi Alamouti S."/>
            <person name="Jackman S."/>
            <person name="Docking R."/>
            <person name="Robertson G."/>
            <person name="Birol I."/>
            <person name="Bohlmann J."/>
            <person name="Breuil C."/>
        </authorList>
    </citation>
    <scope>NUCLEOTIDE SEQUENCE [LARGE SCALE GENOMIC DNA]</scope>
    <source>
        <strain evidence="9 10">UAMH 11346</strain>
    </source>
</reference>
<keyword evidence="4 7" id="KW-0812">Transmembrane</keyword>
<dbReference type="AlphaFoldDB" id="S3BWM3"/>
<dbReference type="PROSITE" id="PS50850">
    <property type="entry name" value="MFS"/>
    <property type="match status" value="1"/>
</dbReference>
<dbReference type="HOGENOM" id="CLU_001265_46_12_1"/>
<accession>S3BWM3</accession>
<feature type="transmembrane region" description="Helical" evidence="7">
    <location>
        <begin position="362"/>
        <end position="379"/>
    </location>
</feature>
<dbReference type="Proteomes" id="UP000016923">
    <property type="component" value="Unassembled WGS sequence"/>
</dbReference>
<sequence>MVSFFKRDKAVPAEEVAAQDNEGSANDTAVLPPIESDKLITLSVVACGAGLFSDGYINNVIGSVGTILALKYGDTWTKSNAKSVVSAIVFAGTVLGQLVFGFLADRWSRTNSLLVSTIILFIFTALAAGSYYHGDTVSMFNILAAWRFFVGIGIGGEYPAGSVGCAESTSEIKSGWRHFIFILFTNSIIDLGFVIGAFVPYVVAAACNNEHLSTQWRVSLGIGAIFPMFLFVARLFVKEPEEFNRHSMRNVKTPYWLVIKFYGPRLLVVSLIWFIYDFLTYAFGIYSSTILSNIFPSDAPLTTIFGWNTVINIFYLPGSILGAKASDWFGPRYCLIFGVSLQAIIGFIMAGDYNNLSKPGMVGAFATVYGIFLSLGEFGPGNNIGLLAAKTCATGVRGQYYGIAAAVGKIGAFVGTYVYPYIEAAGGSDTAASAQYPFYVSSSLCVVSALLAFFLLPNVGQDTIQLEDERFRAYLEANGWDTTQLGLKKNETLEHAEVANGLASKE</sequence>
<proteinExistence type="inferred from homology"/>
<dbReference type="FunFam" id="1.20.1250.20:FF:000140">
    <property type="entry name" value="Putative MFS phospholipid transporter"/>
    <property type="match status" value="1"/>
</dbReference>
<dbReference type="PANTHER" id="PTHR23508">
    <property type="entry name" value="CARBOXYLIC ACID TRANSPORTER PROTEIN HOMOLOG"/>
    <property type="match status" value="1"/>
</dbReference>
<protein>
    <submittedName>
        <fullName evidence="9">Mfs phospholipid transporter</fullName>
    </submittedName>
</protein>
<evidence type="ECO:0000256" key="7">
    <source>
        <dbReference type="SAM" id="Phobius"/>
    </source>
</evidence>
<keyword evidence="3" id="KW-0813">Transport</keyword>
<evidence type="ECO:0000313" key="10">
    <source>
        <dbReference type="Proteomes" id="UP000016923"/>
    </source>
</evidence>
<dbReference type="InterPro" id="IPR036259">
    <property type="entry name" value="MFS_trans_sf"/>
</dbReference>
<feature type="transmembrane region" description="Helical" evidence="7">
    <location>
        <begin position="216"/>
        <end position="237"/>
    </location>
</feature>
<dbReference type="InterPro" id="IPR005828">
    <property type="entry name" value="MFS_sugar_transport-like"/>
</dbReference>
<evidence type="ECO:0000256" key="2">
    <source>
        <dbReference type="ARBA" id="ARBA00010992"/>
    </source>
</evidence>
<evidence type="ECO:0000256" key="6">
    <source>
        <dbReference type="ARBA" id="ARBA00023136"/>
    </source>
</evidence>
<dbReference type="GO" id="GO:0030643">
    <property type="term" value="P:intracellular phosphate ion homeostasis"/>
    <property type="evidence" value="ECO:0007669"/>
    <property type="project" value="EnsemblFungi"/>
</dbReference>